<dbReference type="KEGG" id="vg:80541363"/>
<evidence type="ECO:0000256" key="3">
    <source>
        <dbReference type="ARBA" id="ARBA00022679"/>
    </source>
</evidence>
<keyword evidence="3" id="KW-0808">Transferase</keyword>
<protein>
    <submittedName>
        <fullName evidence="7">Thymidine kinase</fullName>
    </submittedName>
</protein>
<organism evidence="7 8">
    <name type="scientific">Psittacid alphaherpesvirus 5</name>
    <dbReference type="NCBI Taxonomy" id="2972693"/>
    <lineage>
        <taxon>Viruses</taxon>
        <taxon>Duplodnaviria</taxon>
        <taxon>Heunggongvirae</taxon>
        <taxon>Peploviricota</taxon>
        <taxon>Herviviricetes</taxon>
        <taxon>Herpesvirales</taxon>
        <taxon>Orthoherpesviridae</taxon>
        <taxon>Alphaherpesvirinae</taxon>
        <taxon>Iltovirus</taxon>
        <taxon>Iltovirus psittacidalpha5</taxon>
    </lineage>
</organism>
<reference evidence="7" key="2">
    <citation type="submission" date="2019-05" db="EMBL/GenBank/DDBJ databases">
        <authorList>
            <person name="Sutherland M."/>
            <person name="Sarker S."/>
            <person name="Raidal S.R."/>
        </authorList>
    </citation>
    <scope>NUCLEOTIDE SEQUENCE</scope>
    <source>
        <strain evidence="7">PsHV 5</strain>
    </source>
</reference>
<keyword evidence="2" id="KW-0237">DNA synthesis</keyword>
<evidence type="ECO:0000256" key="2">
    <source>
        <dbReference type="ARBA" id="ARBA00022634"/>
    </source>
</evidence>
<keyword evidence="1" id="KW-0244">Early protein</keyword>
<dbReference type="GeneID" id="80541363"/>
<name>A0A5P9JSM4_9ALPH</name>
<keyword evidence="4" id="KW-0547">Nucleotide-binding</keyword>
<dbReference type="RefSeq" id="YP_010802590.1">
    <property type="nucleotide sequence ID" value="NC_077028.1"/>
</dbReference>
<dbReference type="Proteomes" id="UP001162227">
    <property type="component" value="Segment"/>
</dbReference>
<dbReference type="SUPFAM" id="SSF52540">
    <property type="entry name" value="P-loop containing nucleoside triphosphate hydrolases"/>
    <property type="match status" value="1"/>
</dbReference>
<keyword evidence="8" id="KW-1185">Reference proteome</keyword>
<dbReference type="GO" id="GO:0006230">
    <property type="term" value="P:TMP biosynthetic process"/>
    <property type="evidence" value="ECO:0007669"/>
    <property type="project" value="InterPro"/>
</dbReference>
<evidence type="ECO:0000256" key="5">
    <source>
        <dbReference type="ARBA" id="ARBA00022777"/>
    </source>
</evidence>
<dbReference type="Gene3D" id="3.40.50.300">
    <property type="entry name" value="P-loop containing nucleotide triphosphate hydrolases"/>
    <property type="match status" value="1"/>
</dbReference>
<keyword evidence="6" id="KW-0067">ATP-binding</keyword>
<evidence type="ECO:0000256" key="4">
    <source>
        <dbReference type="ARBA" id="ARBA00022741"/>
    </source>
</evidence>
<dbReference type="GO" id="GO:0004797">
    <property type="term" value="F:thymidine kinase activity"/>
    <property type="evidence" value="ECO:0007669"/>
    <property type="project" value="InterPro"/>
</dbReference>
<evidence type="ECO:0000256" key="1">
    <source>
        <dbReference type="ARBA" id="ARBA00022518"/>
    </source>
</evidence>
<accession>A0A5P9JSM4</accession>
<sequence length="371" mass="42315">MTSCVSDDFLQAEDGSSLDYYGQRSGLRHARRVVIAYLDGPFGIGKTTAAREFVSAPHEFACYYISEPWRAWQNWISERNYIQEIYTTQKTRDASEISIEESSKNMCAAQMGIALPFKITHRLLNDIIGNLLGPRRPLGPRDSVILADRHPLAAYVCFPLARFIGGYITELDVLTLLGSLPTCQRGANMIITDLRLEELLSRITSRNRRHEEIQTSFVRILRNVYILLMNTYTYLRKTRKLCQSALKSLPFFRSSVLYQKVIAKDLYPIPEPSIEDTVFAVVKSKRMLNAQGIHTPLIFWSLEHIAHTIINTQMFYLSVDTLSPGEWAREIESLLGSAHSIMTANKNLRTAIEKIELYNRDMAVQENPTIS</sequence>
<evidence type="ECO:0000256" key="6">
    <source>
        <dbReference type="ARBA" id="ARBA00022840"/>
    </source>
</evidence>
<evidence type="ECO:0000313" key="8">
    <source>
        <dbReference type="Proteomes" id="UP001162227"/>
    </source>
</evidence>
<dbReference type="GO" id="GO:0071897">
    <property type="term" value="P:DNA biosynthetic process"/>
    <property type="evidence" value="ECO:0007669"/>
    <property type="project" value="UniProtKB-KW"/>
</dbReference>
<gene>
    <name evidence="7" type="primary">thymidine kinase</name>
</gene>
<dbReference type="InterPro" id="IPR027417">
    <property type="entry name" value="P-loop_NTPase"/>
</dbReference>
<evidence type="ECO:0000313" key="7">
    <source>
        <dbReference type="EMBL" id="QFU14560.1"/>
    </source>
</evidence>
<dbReference type="EMBL" id="MK955929">
    <property type="protein sequence ID" value="QFU14560.1"/>
    <property type="molecule type" value="Genomic_DNA"/>
</dbReference>
<proteinExistence type="inferred from homology"/>
<dbReference type="HAMAP" id="MF_04029">
    <property type="entry name" value="HSV_KITH"/>
    <property type="match status" value="1"/>
</dbReference>
<keyword evidence="5 7" id="KW-0418">Kinase</keyword>
<dbReference type="GO" id="GO:0005524">
    <property type="term" value="F:ATP binding"/>
    <property type="evidence" value="ECO:0007669"/>
    <property type="project" value="UniProtKB-KW"/>
</dbReference>
<dbReference type="Pfam" id="PF00693">
    <property type="entry name" value="Herpes_TK"/>
    <property type="match status" value="1"/>
</dbReference>
<dbReference type="InterPro" id="IPR001889">
    <property type="entry name" value="Herpes_TK"/>
</dbReference>
<reference evidence="7" key="1">
    <citation type="journal article" date="2019" name="Vet. Microbiol.">
        <title>Molecular and microscopic characterisation of a novel pathogenic herpesvirus from Indian ringneck parrots (Psittacula krameri).</title>
        <authorList>
            <person name="Sutherland M."/>
            <person name="Sarker S."/>
            <person name="Raidal S.R."/>
        </authorList>
    </citation>
    <scope>NUCLEOTIDE SEQUENCE</scope>
    <source>
        <strain evidence="7">PsHV 5</strain>
    </source>
</reference>